<dbReference type="SUPFAM" id="SSF53850">
    <property type="entry name" value="Periplasmic binding protein-like II"/>
    <property type="match status" value="1"/>
</dbReference>
<feature type="signal peptide" evidence="1">
    <location>
        <begin position="1"/>
        <end position="21"/>
    </location>
</feature>
<feature type="chain" id="PRO_5047382794" evidence="1">
    <location>
        <begin position="22"/>
        <end position="563"/>
    </location>
</feature>
<proteinExistence type="predicted"/>
<dbReference type="Gene3D" id="3.40.190.10">
    <property type="entry name" value="Periplasmic binding protein-like II"/>
    <property type="match status" value="2"/>
</dbReference>
<dbReference type="InterPro" id="IPR050490">
    <property type="entry name" value="Bact_solute-bd_prot1"/>
</dbReference>
<keyword evidence="1" id="KW-0732">Signal</keyword>
<name>A0ABW1V7R3_9BACL</name>
<dbReference type="EMBL" id="JBHSTE010000004">
    <property type="protein sequence ID" value="MFC6333440.1"/>
    <property type="molecule type" value="Genomic_DNA"/>
</dbReference>
<accession>A0ABW1V7R3</accession>
<protein>
    <submittedName>
        <fullName evidence="2">ABC transporter substrate-binding protein</fullName>
    </submittedName>
</protein>
<evidence type="ECO:0000313" key="2">
    <source>
        <dbReference type="EMBL" id="MFC6333440.1"/>
    </source>
</evidence>
<dbReference type="PROSITE" id="PS51257">
    <property type="entry name" value="PROKAR_LIPOPROTEIN"/>
    <property type="match status" value="1"/>
</dbReference>
<reference evidence="3" key="1">
    <citation type="journal article" date="2019" name="Int. J. Syst. Evol. Microbiol.">
        <title>The Global Catalogue of Microorganisms (GCM) 10K type strain sequencing project: providing services to taxonomists for standard genome sequencing and annotation.</title>
        <authorList>
            <consortium name="The Broad Institute Genomics Platform"/>
            <consortium name="The Broad Institute Genome Sequencing Center for Infectious Disease"/>
            <person name="Wu L."/>
            <person name="Ma J."/>
        </authorList>
    </citation>
    <scope>NUCLEOTIDE SEQUENCE [LARGE SCALE GENOMIC DNA]</scope>
    <source>
        <strain evidence="3">PCU 280</strain>
    </source>
</reference>
<evidence type="ECO:0000313" key="3">
    <source>
        <dbReference type="Proteomes" id="UP001596233"/>
    </source>
</evidence>
<dbReference type="PANTHER" id="PTHR43649">
    <property type="entry name" value="ARABINOSE-BINDING PROTEIN-RELATED"/>
    <property type="match status" value="1"/>
</dbReference>
<dbReference type="Pfam" id="PF13416">
    <property type="entry name" value="SBP_bac_8"/>
    <property type="match status" value="1"/>
</dbReference>
<organism evidence="2 3">
    <name type="scientific">Paenibacillus septentrionalis</name>
    <dbReference type="NCBI Taxonomy" id="429342"/>
    <lineage>
        <taxon>Bacteria</taxon>
        <taxon>Bacillati</taxon>
        <taxon>Bacillota</taxon>
        <taxon>Bacilli</taxon>
        <taxon>Bacillales</taxon>
        <taxon>Paenibacillaceae</taxon>
        <taxon>Paenibacillus</taxon>
    </lineage>
</organism>
<dbReference type="PANTHER" id="PTHR43649:SF12">
    <property type="entry name" value="DIACETYLCHITOBIOSE BINDING PROTEIN DASA"/>
    <property type="match status" value="1"/>
</dbReference>
<comment type="caution">
    <text evidence="2">The sequence shown here is derived from an EMBL/GenBank/DDBJ whole genome shotgun (WGS) entry which is preliminary data.</text>
</comment>
<sequence>MTTKKWLKTSLALTMASVLLITGCGNNDAGKEKNKNAANSGNDAEVSTDPVTFTYFGFGSGKDVLASDTTIGKILQEQTGVDWKMEFAVGDVATKSGVMIAGGEYPDVIVPEGEIEKLLDAEAFIPLNDLIEQHAPNIKRVYGDYFDKFTAEDGNIYILPFSANQGYISDPNVSQGAFWVQRRVLKEFGYPEVKTLDQYFDLIEQYQAKYPSVDGKDTIGFITFAGVQDNFFTITNAPMHLAGYPNDGDIIVDMDTHEAKVYATTDYEKQWLQSLNELNSKGLFDPETFTANKDQYLAKLTSGRVLGYFNYGWQVGDATNNLKTAGNDDFRYVGLPVVFDENTKDQYIDPPAFVNNRGIGISVSAKDPVRIIKYWDNLLTEENQVLVQWGEEGVTYSVDENGRYVMSDEQIANRNDNDFKRSYGFQYFEYSWPRYGNNSVFENGNSYAVGNQPEVAYAGYTEGDRAILDAYGSQTFAGMFSEPDERPWYPAWSINKAQGSPEQIYAQKASDLQQKYYPRLVFATPSEFDKVWNEYVAEFSKLDVAGYEEFMTKHVKERVAGNW</sequence>
<gene>
    <name evidence="2" type="ORF">ACFP56_12495</name>
</gene>
<keyword evidence="3" id="KW-1185">Reference proteome</keyword>
<dbReference type="CDD" id="cd13582">
    <property type="entry name" value="PBP2_AlgQ_like_3"/>
    <property type="match status" value="1"/>
</dbReference>
<dbReference type="RefSeq" id="WP_379234920.1">
    <property type="nucleotide sequence ID" value="NZ_JBHSTE010000004.1"/>
</dbReference>
<dbReference type="InterPro" id="IPR006059">
    <property type="entry name" value="SBP"/>
</dbReference>
<evidence type="ECO:0000256" key="1">
    <source>
        <dbReference type="SAM" id="SignalP"/>
    </source>
</evidence>
<dbReference type="Proteomes" id="UP001596233">
    <property type="component" value="Unassembled WGS sequence"/>
</dbReference>